<dbReference type="Pfam" id="PF01835">
    <property type="entry name" value="MG2"/>
    <property type="match status" value="1"/>
</dbReference>
<reference evidence="6 7" key="1">
    <citation type="submission" date="2021-06" db="EMBL/GenBank/DDBJ databases">
        <title>Whole genome sequences of Flavobacterium sp. KK2020170 and assembly.</title>
        <authorList>
            <person name="Kitahara K."/>
            <person name="Miyoshi S."/>
            <person name="Uesaka K."/>
        </authorList>
    </citation>
    <scope>NUCLEOTIDE SEQUENCE [LARGE SCALE GENOMIC DNA]</scope>
    <source>
        <strain evidence="6 7">KK2020170</strain>
    </source>
</reference>
<accession>A0ABM7S7G3</accession>
<evidence type="ECO:0000313" key="7">
    <source>
        <dbReference type="Proteomes" id="UP000825258"/>
    </source>
</evidence>
<organism evidence="6 7">
    <name type="scientific">Flavobacterium okayamense</name>
    <dbReference type="NCBI Taxonomy" id="2830782"/>
    <lineage>
        <taxon>Bacteria</taxon>
        <taxon>Pseudomonadati</taxon>
        <taxon>Bacteroidota</taxon>
        <taxon>Flavobacteriia</taxon>
        <taxon>Flavobacteriales</taxon>
        <taxon>Flavobacteriaceae</taxon>
        <taxon>Flavobacterium</taxon>
    </lineage>
</organism>
<dbReference type="InterPro" id="IPR008969">
    <property type="entry name" value="CarboxyPept-like_regulatory"/>
</dbReference>
<dbReference type="InterPro" id="IPR001599">
    <property type="entry name" value="Macroglobln_a2"/>
</dbReference>
<dbReference type="InterPro" id="IPR039426">
    <property type="entry name" value="TonB-dep_rcpt-like"/>
</dbReference>
<protein>
    <recommendedName>
        <fullName evidence="5">Alpha-2-macroglobulin domain-containing protein</fullName>
    </recommendedName>
</protein>
<name>A0ABM7S7G3_9FLAO</name>
<evidence type="ECO:0000256" key="2">
    <source>
        <dbReference type="ARBA" id="ARBA00022729"/>
    </source>
</evidence>
<keyword evidence="4" id="KW-1134">Transmembrane beta strand</keyword>
<comment type="similarity">
    <text evidence="4">Belongs to the TonB-dependent receptor family.</text>
</comment>
<proteinExistence type="inferred from homology"/>
<keyword evidence="4" id="KW-0812">Transmembrane</keyword>
<sequence>MKKIITLLFIFLSTFVFSQKVEKEWQKVYQFENDGKFSSAQKELIKIKKKANRKKYDKELIKCFLYESKIQMFNNENAKQIIIKNLKTEIGKQSPVPKSVLHYILATILKDYKRTNQNKISQRSKNIQKNDLDFTTWSLSDFENEIQINYEEIFKYKIELSKVSIADWKSIFDIPSYIDGKEYSLYDFFYEKNLENLKSNVKLWNLNSANYLTNLEQLSIQKSENFINTNLDFILDQDLKKVIQNIRDYEKFYLTKDIQKLEFSYFKRIEYILSITESNQLPKELIELEKNTKNETLKQLVRLYKAENLIQIGTQKKEANYQKEAIKILDTILKSRVHPNILADAERKKLLLTNKSLSLDYNDQIYSNQNHRAFVRFKNIDTVKINYYRLPEKNDLELNNYFYNYSKKKDSLVLDYIKKHKPINSSIIKLPNQFDYFEHTTEIILDNLETGNYLIFLETNNSIPNENAYTYDTINVTDFFVVEDEDNYNNNLYILNRKTGQPIENTKIISEQQTVRTDSNGKASLKKLNYEKDKKYKNEILIYKDNDSIYYEYNRGFYYNFEDEDDIIFESKVQLFTDRGIYRPGQKIFFKGIVVQNKNYKKSVVPFVTVKVIIEDAQGEELKEFEIQTNELGSFNSEFQIPKNILTGQFRIYIAEPDNYENDKDYYDLKEDEHSFWDNVEFDEWQSKIYFQVEDYKRPTFEVSFDKIKENYAIGDTLKITGNAKALAGNNLTNAIVKYNISKNTLLTNGYVPYEPNYIVEETNTDEKGNFKISFPAIQNNISIDSIIAQDYIIDLEITDTNGETKSAKQYVHVNKHMLDLNLDIKNKLYKEDVLTANINTTTKNNYPIPTKVEIEIYHDDRKNFKKERVCQIPEIQTISKEQFSQLFPYEPYDENDYKENLILVKSTSLNTAINSNLDLSFLKELKNGNYKIIAKAKDIKENEFKVEKIFNLDSKINPNLETKLFSFKYIPKENSDIIEIEFTSAIKDLWITTRFFDGQSNTFNTRIDQLINGKKIIQIKKPTKVIYDLDFKFQFSSVWENQTHDEQFSLKTKETEKDLLINIESLKNKIEPGSNENWSFKINNTKLEAEVLASMYDTSIDQFKNSNWEKIYLENNQYPNFPRFYDYKKELKHLLLNSFKNYSLIFKYQDIDPIDIKWFGFNFNHLNYNQYKKAYDFYVPKGYRKITGVVSDDLGPVAGASVIVKGTSRGVTTDFDGNFVIAAKPNETLEVSYVGNTQEVKIGKNDIYNVTLTSTQLEEVVVSALGIKRYVDESTSSYTVIKSNEINQFGNQNIVQALKGKVSGLTITTSSNSINSSTRIVLRGNRSISGNNDALVVIDGEISSADELQKLSADSIDEVQVLKGAQGAALYGEQGVNGVIIVTTKKALKELSNLKTRTNFNETAFFYPTLKTDKEGKISFNFTTPESLTKWKLRLFAHNKNYETGFLESSIISQKEVMVQTNMPRFFRENDNIKISAKIVNMTDETKSGVAMLMLFNAENNETIDSIALNNDNLKNFSCKPKESVPVNWTISIPKNISGLQYKIVAKSSNFSDGEENIIPVLSNKILVTESRPIWLKGNAKKEIVFEKLLNNSSTSLENQKYTLEYSSNPLWIVLQSLPYLMEFEHECAEQTFARYYANLIAGEIIEDNEKINSVLESWKNNDVSSKFNFNEDLKSIALNETPWLFDVESDEEKNMKLALLLDLNNLEKNQENTLNKLLEKQNINGSFSWFKGGNENIFITQHILAGFGHLSQMFPHKKQEFKKITYKTVVYLDNKFISDNSINKKYSNNYLNLHFWYARSFYLEDFPINENLKIIFNKQFESFKKEWLTYSLYQKGLAAICLQRIGEKEWAKKIITHLKETASVNEEKGMYWLENDHGYYWYQSPIETQAILIEAFDEIEKDKKYIEELKTWLLFKKQANHWPTTKSTSEAIYALLLQGEDWLSEKENVKFVIGNSKISSKKITESEKQNETGYTKINWNKEDISNDMGKVSINNKGEVPVFGGIYWQYFENLENVKADSTLVININKKLFKKIKTPEGNNLVEITNNNIKTGDLITIKLTVRVKENLEFVHLKDSRASCFEPIDVISEYQYEDGAYFYKSTRDTATHFFFDDLSKGTYILEYDVRITNLGSFTDGIATIQSMYAPEFNSHSSASKITIE</sequence>
<evidence type="ECO:0000256" key="3">
    <source>
        <dbReference type="ARBA" id="ARBA00022966"/>
    </source>
</evidence>
<evidence type="ECO:0000259" key="5">
    <source>
        <dbReference type="SMART" id="SM01360"/>
    </source>
</evidence>
<gene>
    <name evidence="6" type="ORF">KK2020170_02110</name>
</gene>
<evidence type="ECO:0000313" key="6">
    <source>
        <dbReference type="EMBL" id="BCY27343.1"/>
    </source>
</evidence>
<keyword evidence="4" id="KW-0998">Cell outer membrane</keyword>
<dbReference type="InterPro" id="IPR050473">
    <property type="entry name" value="A2M/Complement_sys"/>
</dbReference>
<keyword evidence="3" id="KW-0882">Thioester bond</keyword>
<keyword evidence="2" id="KW-0732">Signal</keyword>
<dbReference type="Gene3D" id="2.60.40.1930">
    <property type="match status" value="1"/>
</dbReference>
<dbReference type="PROSITE" id="PS52016">
    <property type="entry name" value="TONB_DEPENDENT_REC_3"/>
    <property type="match status" value="1"/>
</dbReference>
<dbReference type="InterPro" id="IPR012910">
    <property type="entry name" value="Plug_dom"/>
</dbReference>
<comment type="similarity">
    <text evidence="1">Belongs to the protease inhibitor I39 (alpha-2-macroglobulin) family. Bacterial alpha-2-macroglobulin subfamily.</text>
</comment>
<dbReference type="Pfam" id="PF07715">
    <property type="entry name" value="Plug"/>
    <property type="match status" value="1"/>
</dbReference>
<evidence type="ECO:0000256" key="1">
    <source>
        <dbReference type="ARBA" id="ARBA00010556"/>
    </source>
</evidence>
<dbReference type="PANTHER" id="PTHR11412">
    <property type="entry name" value="MACROGLOBULIN / COMPLEMENT"/>
    <property type="match status" value="1"/>
</dbReference>
<dbReference type="InterPro" id="IPR041246">
    <property type="entry name" value="Bact_MG10"/>
</dbReference>
<dbReference type="Proteomes" id="UP000825258">
    <property type="component" value="Chromosome"/>
</dbReference>
<dbReference type="Pfam" id="PF17973">
    <property type="entry name" value="bMG10"/>
    <property type="match status" value="1"/>
</dbReference>
<dbReference type="Gene3D" id="1.50.10.20">
    <property type="match status" value="1"/>
</dbReference>
<dbReference type="SUPFAM" id="SSF48239">
    <property type="entry name" value="Terpenoid cyclases/Protein prenyltransferases"/>
    <property type="match status" value="1"/>
</dbReference>
<dbReference type="InterPro" id="IPR002890">
    <property type="entry name" value="MG2"/>
</dbReference>
<evidence type="ECO:0000256" key="4">
    <source>
        <dbReference type="PROSITE-ProRule" id="PRU01360"/>
    </source>
</evidence>
<comment type="subcellular location">
    <subcellularLocation>
        <location evidence="4">Cell outer membrane</location>
        <topology evidence="4">Multi-pass membrane protein</topology>
    </subcellularLocation>
</comment>
<keyword evidence="4" id="KW-0472">Membrane</keyword>
<feature type="domain" description="Alpha-2-macroglobulin" evidence="5">
    <location>
        <begin position="1404"/>
        <end position="1494"/>
    </location>
</feature>
<dbReference type="Pfam" id="PF00207">
    <property type="entry name" value="A2M"/>
    <property type="match status" value="1"/>
</dbReference>
<dbReference type="PANTHER" id="PTHR11412:SF136">
    <property type="entry name" value="CD109 ANTIGEN"/>
    <property type="match status" value="1"/>
</dbReference>
<dbReference type="Pfam" id="PF13715">
    <property type="entry name" value="CarbopepD_reg_2"/>
    <property type="match status" value="1"/>
</dbReference>
<dbReference type="SMART" id="SM01360">
    <property type="entry name" value="A2M"/>
    <property type="match status" value="1"/>
</dbReference>
<dbReference type="EMBL" id="AP024749">
    <property type="protein sequence ID" value="BCY27343.1"/>
    <property type="molecule type" value="Genomic_DNA"/>
</dbReference>
<dbReference type="SUPFAM" id="SSF49464">
    <property type="entry name" value="Carboxypeptidase regulatory domain-like"/>
    <property type="match status" value="1"/>
</dbReference>
<keyword evidence="4" id="KW-0813">Transport</keyword>
<dbReference type="RefSeq" id="WP_221258970.1">
    <property type="nucleotide sequence ID" value="NZ_AP024749.1"/>
</dbReference>
<dbReference type="Gene3D" id="2.170.130.10">
    <property type="entry name" value="TonB-dependent receptor, plug domain"/>
    <property type="match status" value="1"/>
</dbReference>
<dbReference type="SUPFAM" id="SSF56935">
    <property type="entry name" value="Porins"/>
    <property type="match status" value="1"/>
</dbReference>
<dbReference type="InterPro" id="IPR037066">
    <property type="entry name" value="Plug_dom_sf"/>
</dbReference>
<dbReference type="InterPro" id="IPR008930">
    <property type="entry name" value="Terpenoid_cyclase/PrenylTrfase"/>
</dbReference>
<keyword evidence="7" id="KW-1185">Reference proteome</keyword>